<dbReference type="Pfam" id="PF00535">
    <property type="entry name" value="Glycos_transf_2"/>
    <property type="match status" value="1"/>
</dbReference>
<evidence type="ECO:0000256" key="1">
    <source>
        <dbReference type="ARBA" id="ARBA00004496"/>
    </source>
</evidence>
<dbReference type="GO" id="GO:0016791">
    <property type="term" value="F:phosphatase activity"/>
    <property type="evidence" value="ECO:0007669"/>
    <property type="project" value="InterPro"/>
</dbReference>
<proteinExistence type="inferred from homology"/>
<organism evidence="9 10">
    <name type="scientific">Metallococcus carri</name>
    <dbReference type="NCBI Taxonomy" id="1656884"/>
    <lineage>
        <taxon>Bacteria</taxon>
        <taxon>Bacillati</taxon>
        <taxon>Actinomycetota</taxon>
        <taxon>Actinomycetes</taxon>
        <taxon>Micrococcales</taxon>
        <taxon>Dermacoccaceae</taxon>
        <taxon>Metallococcus</taxon>
    </lineage>
</organism>
<dbReference type="InterPro" id="IPR029044">
    <property type="entry name" value="Nucleotide-diphossugar_trans"/>
</dbReference>
<sequence length="508" mass="54731">MTDSAPAYSIVIPTVGRASLRDLLNALARQRRLEADRIVVVDDRGEPVPDVELPATVGGVPVTRLRSWGRGPAAARNLGWRVTDTEWVVFLDDDVLVTDGWSDQLASDLRAAPATLAGSQGRVTVPLPTDRKPTDWERNTAGLEGAWWITADLAVRRQALEEVAGFDERFRRAFREDADLALRLQQNGWQLDRGRRRVLHPVRPAGPWVSVSMQRGNADDALMRRLHGVGWRHAARETRGAFAWHVATVAAYALADLTAVVRGLGVPVRRAVPLTAATAGLLSTAAFAAKRIAPGSRTLREVAVMTATSAVIPPAAVFHRLRGEWRYRSTPPWPRAPRAVLFDRDGTLIRDVPLNTDPSLVEPTPGAREAVTRLRDKGIRVGVVSNQSAVGAGDITRAQMDAVNARVEELLGPFDTWQVCVHTPEEGCACRKPEPGMVRRAAAELGLPPSALTVVGDIGSDVTAALRAGARSVLVPTEHTLPVEIAAAPARADDLPAAVDLILHGGAP</sequence>
<keyword evidence="10" id="KW-1185">Reference proteome</keyword>
<keyword evidence="6" id="KW-0119">Carbohydrate metabolism</keyword>
<dbReference type="Gene3D" id="3.40.50.1000">
    <property type="entry name" value="HAD superfamily/HAD-like"/>
    <property type="match status" value="1"/>
</dbReference>
<dbReference type="PANTHER" id="PTHR42891">
    <property type="entry name" value="D-GLYCERO-BETA-D-MANNO-HEPTOSE-1,7-BISPHOSPHATE 7-PHOSPHATASE"/>
    <property type="match status" value="1"/>
</dbReference>
<evidence type="ECO:0000313" key="10">
    <source>
        <dbReference type="Proteomes" id="UP000744769"/>
    </source>
</evidence>
<name>A0A967EG59_9MICO</name>
<dbReference type="GO" id="GO:0005737">
    <property type="term" value="C:cytoplasm"/>
    <property type="evidence" value="ECO:0007669"/>
    <property type="project" value="UniProtKB-SubCell"/>
</dbReference>
<evidence type="ECO:0000256" key="2">
    <source>
        <dbReference type="ARBA" id="ARBA00005628"/>
    </source>
</evidence>
<dbReference type="InterPro" id="IPR036412">
    <property type="entry name" value="HAD-like_sf"/>
</dbReference>
<evidence type="ECO:0000256" key="4">
    <source>
        <dbReference type="ARBA" id="ARBA00022723"/>
    </source>
</evidence>
<dbReference type="RefSeq" id="WP_166192729.1">
    <property type="nucleotide sequence ID" value="NZ_JAAOIV010000002.1"/>
</dbReference>
<dbReference type="GO" id="GO:0046872">
    <property type="term" value="F:metal ion binding"/>
    <property type="evidence" value="ECO:0007669"/>
    <property type="project" value="UniProtKB-KW"/>
</dbReference>
<evidence type="ECO:0000313" key="9">
    <source>
        <dbReference type="EMBL" id="NHN54663.1"/>
    </source>
</evidence>
<accession>A0A967EG59</accession>
<gene>
    <name evidence="9" type="ORF">G9U51_02560</name>
</gene>
<keyword evidence="5 9" id="KW-0378">Hydrolase</keyword>
<dbReference type="NCBIfam" id="TIGR01662">
    <property type="entry name" value="HAD-SF-IIIA"/>
    <property type="match status" value="1"/>
</dbReference>
<dbReference type="AlphaFoldDB" id="A0A967EG59"/>
<dbReference type="InterPro" id="IPR006543">
    <property type="entry name" value="Histidinol-phos"/>
</dbReference>
<dbReference type="GO" id="GO:0005975">
    <property type="term" value="P:carbohydrate metabolic process"/>
    <property type="evidence" value="ECO:0007669"/>
    <property type="project" value="InterPro"/>
</dbReference>
<comment type="similarity">
    <text evidence="2">Belongs to the GmhB family.</text>
</comment>
<dbReference type="PANTHER" id="PTHR42891:SF1">
    <property type="entry name" value="D-GLYCERO-BETA-D-MANNO-HEPTOSE-1,7-BISPHOSPHATE 7-PHOSPHATASE"/>
    <property type="match status" value="1"/>
</dbReference>
<comment type="subcellular location">
    <subcellularLocation>
        <location evidence="1">Cytoplasm</location>
    </subcellularLocation>
</comment>
<evidence type="ECO:0000256" key="5">
    <source>
        <dbReference type="ARBA" id="ARBA00022801"/>
    </source>
</evidence>
<dbReference type="Gene3D" id="3.90.550.10">
    <property type="entry name" value="Spore Coat Polysaccharide Biosynthesis Protein SpsA, Chain A"/>
    <property type="match status" value="1"/>
</dbReference>
<dbReference type="InterPro" id="IPR001173">
    <property type="entry name" value="Glyco_trans_2-like"/>
</dbReference>
<dbReference type="EMBL" id="JAAOIV010000002">
    <property type="protein sequence ID" value="NHN54663.1"/>
    <property type="molecule type" value="Genomic_DNA"/>
</dbReference>
<keyword evidence="4" id="KW-0479">Metal-binding</keyword>
<dbReference type="SUPFAM" id="SSF53448">
    <property type="entry name" value="Nucleotide-diphospho-sugar transferases"/>
    <property type="match status" value="1"/>
</dbReference>
<dbReference type="Pfam" id="PF13242">
    <property type="entry name" value="Hydrolase_like"/>
    <property type="match status" value="1"/>
</dbReference>
<feature type="domain" description="Glycosyltransferase 2-like" evidence="8">
    <location>
        <begin position="9"/>
        <end position="130"/>
    </location>
</feature>
<evidence type="ECO:0000259" key="8">
    <source>
        <dbReference type="Pfam" id="PF00535"/>
    </source>
</evidence>
<comment type="caution">
    <text evidence="9">The sequence shown here is derived from an EMBL/GenBank/DDBJ whole genome shotgun (WGS) entry which is preliminary data.</text>
</comment>
<dbReference type="InterPro" id="IPR006549">
    <property type="entry name" value="HAD-SF_hydro_IIIA"/>
</dbReference>
<dbReference type="SUPFAM" id="SSF56784">
    <property type="entry name" value="HAD-like"/>
    <property type="match status" value="1"/>
</dbReference>
<reference evidence="9" key="1">
    <citation type="submission" date="2020-03" db="EMBL/GenBank/DDBJ databases">
        <title>Draft sequencing of Calidifontibacter sp. DB0510.</title>
        <authorList>
            <person name="Kim D.-U."/>
        </authorList>
    </citation>
    <scope>NUCLEOTIDE SEQUENCE</scope>
    <source>
        <strain evidence="9">DB0510</strain>
    </source>
</reference>
<dbReference type="NCBIfam" id="TIGR01656">
    <property type="entry name" value="Histidinol-ppas"/>
    <property type="match status" value="1"/>
</dbReference>
<evidence type="ECO:0000256" key="3">
    <source>
        <dbReference type="ARBA" id="ARBA00022490"/>
    </source>
</evidence>
<dbReference type="InterPro" id="IPR023214">
    <property type="entry name" value="HAD_sf"/>
</dbReference>
<protein>
    <recommendedName>
        <fullName evidence="7">D,D-heptose 1,7-bisphosphate phosphatase</fullName>
    </recommendedName>
</protein>
<dbReference type="Proteomes" id="UP000744769">
    <property type="component" value="Unassembled WGS sequence"/>
</dbReference>
<dbReference type="InterPro" id="IPR004446">
    <property type="entry name" value="Heptose_bisP_phosphatase"/>
</dbReference>
<keyword evidence="3" id="KW-0963">Cytoplasm</keyword>
<evidence type="ECO:0000256" key="7">
    <source>
        <dbReference type="ARBA" id="ARBA00031828"/>
    </source>
</evidence>
<evidence type="ECO:0000256" key="6">
    <source>
        <dbReference type="ARBA" id="ARBA00023277"/>
    </source>
</evidence>